<evidence type="ECO:0000256" key="2">
    <source>
        <dbReference type="ARBA" id="ARBA00023125"/>
    </source>
</evidence>
<keyword evidence="2 4" id="KW-0238">DNA-binding</keyword>
<dbReference type="PRINTS" id="PR00455">
    <property type="entry name" value="HTHTETR"/>
</dbReference>
<evidence type="ECO:0000256" key="3">
    <source>
        <dbReference type="ARBA" id="ARBA00023163"/>
    </source>
</evidence>
<feature type="DNA-binding region" description="H-T-H motif" evidence="4">
    <location>
        <begin position="36"/>
        <end position="55"/>
    </location>
</feature>
<protein>
    <submittedName>
        <fullName evidence="6">TetR family transcriptional regulator</fullName>
    </submittedName>
</protein>
<keyword evidence="3" id="KW-0804">Transcription</keyword>
<dbReference type="PANTHER" id="PTHR30055">
    <property type="entry name" value="HTH-TYPE TRANSCRIPTIONAL REGULATOR RUTR"/>
    <property type="match status" value="1"/>
</dbReference>
<evidence type="ECO:0000259" key="5">
    <source>
        <dbReference type="PROSITE" id="PS50977"/>
    </source>
</evidence>
<proteinExistence type="predicted"/>
<sequence>MSAAPAAHSARTAATRERLYVAAISLFGEHGIDQVTVDEIATAAGVAKGTVYYNFRGKDALVGALIEDRIQRLVTQITEAPGSNDLIVALIDLLLRFVEDETEFAQLIVGELWRPSSRWREQLFAIREQVITAIEGLLAKGGWEPRTPYRTTAAGVLVTTLGIGLDWRVYGAERPRAHVAEQLRLLFDR</sequence>
<feature type="domain" description="HTH tetR-type" evidence="5">
    <location>
        <begin position="13"/>
        <end position="73"/>
    </location>
</feature>
<dbReference type="GO" id="GO:0003700">
    <property type="term" value="F:DNA-binding transcription factor activity"/>
    <property type="evidence" value="ECO:0007669"/>
    <property type="project" value="TreeGrafter"/>
</dbReference>
<dbReference type="InterPro" id="IPR050109">
    <property type="entry name" value="HTH-type_TetR-like_transc_reg"/>
</dbReference>
<accession>A0A7L4YN78</accession>
<evidence type="ECO:0000313" key="6">
    <source>
        <dbReference type="EMBL" id="QHC00343.1"/>
    </source>
</evidence>
<evidence type="ECO:0000256" key="4">
    <source>
        <dbReference type="PROSITE-ProRule" id="PRU00335"/>
    </source>
</evidence>
<dbReference type="InterPro" id="IPR036271">
    <property type="entry name" value="Tet_transcr_reg_TetR-rel_C_sf"/>
</dbReference>
<dbReference type="Proteomes" id="UP000463857">
    <property type="component" value="Chromosome"/>
</dbReference>
<dbReference type="PANTHER" id="PTHR30055:SF238">
    <property type="entry name" value="MYCOFACTOCIN BIOSYNTHESIS TRANSCRIPTIONAL REGULATOR MFTR-RELATED"/>
    <property type="match status" value="1"/>
</dbReference>
<dbReference type="OrthoDB" id="3172830at2"/>
<dbReference type="AlphaFoldDB" id="A0A7L4YN78"/>
<name>A0A7L4YN78_9ACTN</name>
<dbReference type="GO" id="GO:0000976">
    <property type="term" value="F:transcription cis-regulatory region binding"/>
    <property type="evidence" value="ECO:0007669"/>
    <property type="project" value="TreeGrafter"/>
</dbReference>
<evidence type="ECO:0000313" key="7">
    <source>
        <dbReference type="Proteomes" id="UP000463857"/>
    </source>
</evidence>
<dbReference type="SUPFAM" id="SSF48498">
    <property type="entry name" value="Tetracyclin repressor-like, C-terminal domain"/>
    <property type="match status" value="1"/>
</dbReference>
<dbReference type="RefSeq" id="WP_159544732.1">
    <property type="nucleotide sequence ID" value="NZ_CP047156.1"/>
</dbReference>
<evidence type="ECO:0000256" key="1">
    <source>
        <dbReference type="ARBA" id="ARBA00023015"/>
    </source>
</evidence>
<dbReference type="InterPro" id="IPR009057">
    <property type="entry name" value="Homeodomain-like_sf"/>
</dbReference>
<dbReference type="InParanoid" id="A0A7L4YN78"/>
<dbReference type="Pfam" id="PF00440">
    <property type="entry name" value="TetR_N"/>
    <property type="match status" value="1"/>
</dbReference>
<dbReference type="PROSITE" id="PS50977">
    <property type="entry name" value="HTH_TETR_2"/>
    <property type="match status" value="1"/>
</dbReference>
<organism evidence="6 7">
    <name type="scientific">Epidermidibacterium keratini</name>
    <dbReference type="NCBI Taxonomy" id="1891644"/>
    <lineage>
        <taxon>Bacteria</taxon>
        <taxon>Bacillati</taxon>
        <taxon>Actinomycetota</taxon>
        <taxon>Actinomycetes</taxon>
        <taxon>Sporichthyales</taxon>
        <taxon>Sporichthyaceae</taxon>
        <taxon>Epidermidibacterium</taxon>
    </lineage>
</organism>
<keyword evidence="7" id="KW-1185">Reference proteome</keyword>
<dbReference type="SUPFAM" id="SSF46689">
    <property type="entry name" value="Homeodomain-like"/>
    <property type="match status" value="1"/>
</dbReference>
<dbReference type="InterPro" id="IPR001647">
    <property type="entry name" value="HTH_TetR"/>
</dbReference>
<dbReference type="KEGG" id="eke:EK0264_08650"/>
<reference evidence="6 7" key="1">
    <citation type="journal article" date="2018" name="Int. J. Syst. Evol. Microbiol.">
        <title>Epidermidibacterium keratini gen. nov., sp. nov., a member of the family Sporichthyaceae, isolated from keratin epidermis.</title>
        <authorList>
            <person name="Lee D.G."/>
            <person name="Trujillo M.E."/>
            <person name="Kang S."/>
            <person name="Nam J.J."/>
            <person name="Kim Y.J."/>
        </authorList>
    </citation>
    <scope>NUCLEOTIDE SEQUENCE [LARGE SCALE GENOMIC DNA]</scope>
    <source>
        <strain evidence="6 7">EPI-7</strain>
    </source>
</reference>
<keyword evidence="1" id="KW-0805">Transcription regulation</keyword>
<dbReference type="Gene3D" id="1.10.357.10">
    <property type="entry name" value="Tetracycline Repressor, domain 2"/>
    <property type="match status" value="1"/>
</dbReference>
<gene>
    <name evidence="6" type="ORF">EK0264_08650</name>
</gene>
<dbReference type="EMBL" id="CP047156">
    <property type="protein sequence ID" value="QHC00343.1"/>
    <property type="molecule type" value="Genomic_DNA"/>
</dbReference>